<dbReference type="EMBL" id="KZ824449">
    <property type="protein sequence ID" value="RAK99072.1"/>
    <property type="molecule type" value="Genomic_DNA"/>
</dbReference>
<organism evidence="1 2">
    <name type="scientific">Aspergillus ibericus CBS 121593</name>
    <dbReference type="NCBI Taxonomy" id="1448316"/>
    <lineage>
        <taxon>Eukaryota</taxon>
        <taxon>Fungi</taxon>
        <taxon>Dikarya</taxon>
        <taxon>Ascomycota</taxon>
        <taxon>Pezizomycotina</taxon>
        <taxon>Eurotiomycetes</taxon>
        <taxon>Eurotiomycetidae</taxon>
        <taxon>Eurotiales</taxon>
        <taxon>Aspergillaceae</taxon>
        <taxon>Aspergillus</taxon>
        <taxon>Aspergillus subgen. Circumdati</taxon>
    </lineage>
</organism>
<keyword evidence="2" id="KW-1185">Reference proteome</keyword>
<proteinExistence type="predicted"/>
<evidence type="ECO:0000313" key="1">
    <source>
        <dbReference type="EMBL" id="RAK99072.1"/>
    </source>
</evidence>
<dbReference type="Proteomes" id="UP000249402">
    <property type="component" value="Unassembled WGS sequence"/>
</dbReference>
<evidence type="ECO:0000313" key="2">
    <source>
        <dbReference type="Proteomes" id="UP000249402"/>
    </source>
</evidence>
<dbReference type="AlphaFoldDB" id="A0A395GUH7"/>
<dbReference type="GeneID" id="37218591"/>
<protein>
    <submittedName>
        <fullName evidence="1">Uncharacterized protein</fullName>
    </submittedName>
</protein>
<name>A0A395GUH7_9EURO</name>
<reference evidence="1 2" key="1">
    <citation type="submission" date="2018-02" db="EMBL/GenBank/DDBJ databases">
        <title>The genomes of Aspergillus section Nigri reveals drivers in fungal speciation.</title>
        <authorList>
            <consortium name="DOE Joint Genome Institute"/>
            <person name="Vesth T.C."/>
            <person name="Nybo J."/>
            <person name="Theobald S."/>
            <person name="Brandl J."/>
            <person name="Frisvad J.C."/>
            <person name="Nielsen K.F."/>
            <person name="Lyhne E.K."/>
            <person name="Kogle M.E."/>
            <person name="Kuo A."/>
            <person name="Riley R."/>
            <person name="Clum A."/>
            <person name="Nolan M."/>
            <person name="Lipzen A."/>
            <person name="Salamov A."/>
            <person name="Henrissat B."/>
            <person name="Wiebenga A."/>
            <person name="De vries R.P."/>
            <person name="Grigoriev I.V."/>
            <person name="Mortensen U.H."/>
            <person name="Andersen M.R."/>
            <person name="Baker S.E."/>
        </authorList>
    </citation>
    <scope>NUCLEOTIDE SEQUENCE [LARGE SCALE GENOMIC DNA]</scope>
    <source>
        <strain evidence="1 2">CBS 121593</strain>
    </source>
</reference>
<dbReference type="VEuPathDB" id="FungiDB:BO80DRAFT_144247"/>
<gene>
    <name evidence="1" type="ORF">BO80DRAFT_144247</name>
</gene>
<accession>A0A395GUH7</accession>
<sequence>MYYQVYVCMFPLNLSALGNYRMPISVAISTVLPYVLCMRTVTRLFVSISNRVASPFSLPANPELRHLPSGGATSRVYPMTGGMAVAAPTLGGQKPTIIGPSHYYAPHAPLGQTNWCLQCLPQGKVMVTDSGDTRPHRDPLDPDQNLLELPDYVPDVKSIRVVVAACWRRLSRRQEET</sequence>
<dbReference type="RefSeq" id="XP_025573400.1">
    <property type="nucleotide sequence ID" value="XM_025713726.1"/>
</dbReference>